<dbReference type="PROSITE" id="PS50026">
    <property type="entry name" value="EGF_3"/>
    <property type="match status" value="2"/>
</dbReference>
<dbReference type="GO" id="GO:0009986">
    <property type="term" value="C:cell surface"/>
    <property type="evidence" value="ECO:0007669"/>
    <property type="project" value="TreeGrafter"/>
</dbReference>
<dbReference type="InterPro" id="IPR013032">
    <property type="entry name" value="EGF-like_CS"/>
</dbReference>
<keyword evidence="1 5" id="KW-0245">EGF-like domain</keyword>
<evidence type="ECO:0000313" key="9">
    <source>
        <dbReference type="Proteomes" id="UP000663891"/>
    </source>
</evidence>
<sequence length="179" mass="19282">MCSPSCENGGTCVAPNACLCTSSYTDSICGTPVCSPSCENGGTCVAPNTCLCTSSYTDSVCGTPVCSPTCQNGGTCSASNTCTPYAHRHAKMEEHVWLQIHACVLRVTRAQCAELVTVCSSTCQNGGTCSAPNTCTCTTGYQGSKRQQQQQQLQLRRRQQQQQQLQLQRRRQQPQQPQQ</sequence>
<feature type="region of interest" description="Disordered" evidence="6">
    <location>
        <begin position="160"/>
        <end position="179"/>
    </location>
</feature>
<evidence type="ECO:0000256" key="1">
    <source>
        <dbReference type="ARBA" id="ARBA00022536"/>
    </source>
</evidence>
<dbReference type="SUPFAM" id="SSF57196">
    <property type="entry name" value="EGF/Laminin"/>
    <property type="match status" value="1"/>
</dbReference>
<proteinExistence type="predicted"/>
<organism evidence="8 9">
    <name type="scientific">Adineta steineri</name>
    <dbReference type="NCBI Taxonomy" id="433720"/>
    <lineage>
        <taxon>Eukaryota</taxon>
        <taxon>Metazoa</taxon>
        <taxon>Spiralia</taxon>
        <taxon>Gnathifera</taxon>
        <taxon>Rotifera</taxon>
        <taxon>Eurotatoria</taxon>
        <taxon>Bdelloidea</taxon>
        <taxon>Adinetida</taxon>
        <taxon>Adinetidae</taxon>
        <taxon>Adineta</taxon>
    </lineage>
</organism>
<keyword evidence="4 5" id="KW-1015">Disulfide bond</keyword>
<accession>A0A815DX93</accession>
<dbReference type="PANTHER" id="PTHR14949:SF54">
    <property type="entry name" value="VWFD DOMAIN-CONTAINING PROTEIN"/>
    <property type="match status" value="1"/>
</dbReference>
<gene>
    <name evidence="8" type="ORF">VCS650_LOCUS31133</name>
</gene>
<feature type="disulfide bond" evidence="5">
    <location>
        <begin position="119"/>
        <end position="129"/>
    </location>
</feature>
<dbReference type="PANTHER" id="PTHR14949">
    <property type="entry name" value="EGF-LIKE-DOMAIN, MULTIPLE 7, 8"/>
    <property type="match status" value="1"/>
</dbReference>
<comment type="caution">
    <text evidence="5">Lacks conserved residue(s) required for the propagation of feature annotation.</text>
</comment>
<evidence type="ECO:0000256" key="6">
    <source>
        <dbReference type="SAM" id="MobiDB-lite"/>
    </source>
</evidence>
<keyword evidence="2" id="KW-0732">Signal</keyword>
<dbReference type="InterPro" id="IPR050969">
    <property type="entry name" value="Dev_Signal_Modulators"/>
</dbReference>
<dbReference type="SMART" id="SM00181">
    <property type="entry name" value="EGF"/>
    <property type="match status" value="3"/>
</dbReference>
<feature type="domain" description="EGF-like" evidence="7">
    <location>
        <begin position="115"/>
        <end position="147"/>
    </location>
</feature>
<dbReference type="GO" id="GO:0005576">
    <property type="term" value="C:extracellular region"/>
    <property type="evidence" value="ECO:0007669"/>
    <property type="project" value="TreeGrafter"/>
</dbReference>
<evidence type="ECO:0000256" key="3">
    <source>
        <dbReference type="ARBA" id="ARBA00022737"/>
    </source>
</evidence>
<dbReference type="EMBL" id="CAJNON010000524">
    <property type="protein sequence ID" value="CAF1302614.1"/>
    <property type="molecule type" value="Genomic_DNA"/>
</dbReference>
<feature type="domain" description="EGF-like" evidence="7">
    <location>
        <begin position="30"/>
        <end position="62"/>
    </location>
</feature>
<feature type="disulfide bond" evidence="5">
    <location>
        <begin position="34"/>
        <end position="44"/>
    </location>
</feature>
<dbReference type="GO" id="GO:0005102">
    <property type="term" value="F:signaling receptor binding"/>
    <property type="evidence" value="ECO:0007669"/>
    <property type="project" value="TreeGrafter"/>
</dbReference>
<dbReference type="Proteomes" id="UP000663891">
    <property type="component" value="Unassembled WGS sequence"/>
</dbReference>
<evidence type="ECO:0000256" key="5">
    <source>
        <dbReference type="PROSITE-ProRule" id="PRU00076"/>
    </source>
</evidence>
<feature type="disulfide bond" evidence="5">
    <location>
        <begin position="52"/>
        <end position="61"/>
    </location>
</feature>
<dbReference type="AlphaFoldDB" id="A0A815DX93"/>
<dbReference type="Pfam" id="PF12661">
    <property type="entry name" value="hEGF"/>
    <property type="match status" value="1"/>
</dbReference>
<keyword evidence="3" id="KW-0677">Repeat</keyword>
<comment type="caution">
    <text evidence="8">The sequence shown here is derived from an EMBL/GenBank/DDBJ whole genome shotgun (WGS) entry which is preliminary data.</text>
</comment>
<evidence type="ECO:0000256" key="4">
    <source>
        <dbReference type="ARBA" id="ARBA00023157"/>
    </source>
</evidence>
<protein>
    <recommendedName>
        <fullName evidence="7">EGF-like domain-containing protein</fullName>
    </recommendedName>
</protein>
<evidence type="ECO:0000256" key="2">
    <source>
        <dbReference type="ARBA" id="ARBA00022729"/>
    </source>
</evidence>
<reference evidence="8" key="1">
    <citation type="submission" date="2021-02" db="EMBL/GenBank/DDBJ databases">
        <authorList>
            <person name="Nowell W R."/>
        </authorList>
    </citation>
    <scope>NUCLEOTIDE SEQUENCE</scope>
</reference>
<dbReference type="OrthoDB" id="10045365at2759"/>
<dbReference type="Gene3D" id="2.10.25.10">
    <property type="entry name" value="Laminin"/>
    <property type="match status" value="2"/>
</dbReference>
<evidence type="ECO:0000313" key="8">
    <source>
        <dbReference type="EMBL" id="CAF1302614.1"/>
    </source>
</evidence>
<evidence type="ECO:0000259" key="7">
    <source>
        <dbReference type="PROSITE" id="PS50026"/>
    </source>
</evidence>
<name>A0A815DX93_9BILA</name>
<dbReference type="InterPro" id="IPR000742">
    <property type="entry name" value="EGF"/>
</dbReference>